<accession>A0A7V3E7J0</accession>
<comment type="caution">
    <text evidence="2">The sequence shown here is derived from an EMBL/GenBank/DDBJ whole genome shotgun (WGS) entry which is preliminary data.</text>
</comment>
<dbReference type="Gene3D" id="3.40.50.10140">
    <property type="entry name" value="Toll/interleukin-1 receptor homology (TIR) domain"/>
    <property type="match status" value="1"/>
</dbReference>
<dbReference type="InterPro" id="IPR035897">
    <property type="entry name" value="Toll_tir_struct_dom_sf"/>
</dbReference>
<organism evidence="2">
    <name type="scientific">Ignavibacterium album</name>
    <dbReference type="NCBI Taxonomy" id="591197"/>
    <lineage>
        <taxon>Bacteria</taxon>
        <taxon>Pseudomonadati</taxon>
        <taxon>Ignavibacteriota</taxon>
        <taxon>Ignavibacteria</taxon>
        <taxon>Ignavibacteriales</taxon>
        <taxon>Ignavibacteriaceae</taxon>
        <taxon>Ignavibacterium</taxon>
    </lineage>
</organism>
<reference evidence="2" key="1">
    <citation type="journal article" date="2020" name="mSystems">
        <title>Genome- and Community-Level Interaction Insights into Carbon Utilization and Element Cycling Functions of Hydrothermarchaeota in Hydrothermal Sediment.</title>
        <authorList>
            <person name="Zhou Z."/>
            <person name="Liu Y."/>
            <person name="Xu W."/>
            <person name="Pan J."/>
            <person name="Luo Z.H."/>
            <person name="Li M."/>
        </authorList>
    </citation>
    <scope>NUCLEOTIDE SEQUENCE [LARGE SCALE GENOMIC DNA]</scope>
    <source>
        <strain evidence="2">SpSt-479</strain>
    </source>
</reference>
<evidence type="ECO:0000259" key="1">
    <source>
        <dbReference type="PROSITE" id="PS51534"/>
    </source>
</evidence>
<sequence>MKNPKVFISYSWSSPQHEQWVLSLAEQLVSSGVDVILDKWDLKEGYDAIVFMEKMVTDSEINKVIIVSDRVYAQKADNRKGGVGTETQIISKEIYEKVEQNKFVVIITEKNEKGEPYLPVYYKSRIYIDLSEPDNYSENFERLLRWIFDKPLYKKPEIGKASSFLSNDQQLSLETTAQLKIAIDAIKSGKSYSKGFLDDYFEKFSQNLEKFRIKKYEGEFDDAIIKNIEAFLPYRDEVINIISIIAKYDPKEEYIKSIHRFFESLIPYMFNPSTNTSYHDWDFDNFRFIIHELFLYAIAILVKSEQYHHASTLINQHYYIFELSYYRSDVMRSFTVFHQYMRSLENRNQRLKLNRLSLRADLIRERCQKIGVEFRYLMQADFILYIRSMITPENQYVEWWPETLVFLRHYLGPFEIFARAESKKYFEKIKCLFEIESPNEFKELLEEYRQNRRYLPHWQYQSFNPAYLLNIEKLATLP</sequence>
<proteinExistence type="predicted"/>
<dbReference type="InterPro" id="IPR013568">
    <property type="entry name" value="SEFIR_dom"/>
</dbReference>
<dbReference type="EMBL" id="DSUJ01000008">
    <property type="protein sequence ID" value="HFI91398.1"/>
    <property type="molecule type" value="Genomic_DNA"/>
</dbReference>
<dbReference type="SUPFAM" id="SSF52200">
    <property type="entry name" value="Toll/Interleukin receptor TIR domain"/>
    <property type="match status" value="1"/>
</dbReference>
<name>A0A7V3E7J0_9BACT</name>
<evidence type="ECO:0000313" key="2">
    <source>
        <dbReference type="EMBL" id="HFI91398.1"/>
    </source>
</evidence>
<feature type="domain" description="SEFIR" evidence="1">
    <location>
        <begin position="3"/>
        <end position="139"/>
    </location>
</feature>
<dbReference type="AlphaFoldDB" id="A0A7V3E7J0"/>
<dbReference type="PROSITE" id="PS51534">
    <property type="entry name" value="SEFIR"/>
    <property type="match status" value="1"/>
</dbReference>
<protein>
    <recommendedName>
        <fullName evidence="1">SEFIR domain-containing protein</fullName>
    </recommendedName>
</protein>
<dbReference type="Pfam" id="PF08357">
    <property type="entry name" value="SEFIR"/>
    <property type="match status" value="1"/>
</dbReference>
<gene>
    <name evidence="2" type="ORF">ENS31_07700</name>
</gene>